<dbReference type="STRING" id="320771.Cflav_PD3380"/>
<evidence type="ECO:0000256" key="8">
    <source>
        <dbReference type="SAM" id="Phobius"/>
    </source>
</evidence>
<dbReference type="CDD" id="cd17330">
    <property type="entry name" value="MFS_SLC46_TetA_like"/>
    <property type="match status" value="1"/>
</dbReference>
<dbReference type="GO" id="GO:0022857">
    <property type="term" value="F:transmembrane transporter activity"/>
    <property type="evidence" value="ECO:0007669"/>
    <property type="project" value="InterPro"/>
</dbReference>
<organism evidence="10 11">
    <name type="scientific">Pedosphaera parvula (strain Ellin514)</name>
    <dbReference type="NCBI Taxonomy" id="320771"/>
    <lineage>
        <taxon>Bacteria</taxon>
        <taxon>Pseudomonadati</taxon>
        <taxon>Verrucomicrobiota</taxon>
        <taxon>Pedosphaerae</taxon>
        <taxon>Pedosphaerales</taxon>
        <taxon>Pedosphaeraceae</taxon>
        <taxon>Pedosphaera</taxon>
    </lineage>
</organism>
<evidence type="ECO:0000256" key="1">
    <source>
        <dbReference type="ARBA" id="ARBA00003279"/>
    </source>
</evidence>
<comment type="similarity">
    <text evidence="3">Belongs to the major facilitator superfamily. TCR/Tet family.</text>
</comment>
<evidence type="ECO:0000256" key="7">
    <source>
        <dbReference type="ARBA" id="ARBA00023136"/>
    </source>
</evidence>
<dbReference type="InterPro" id="IPR020846">
    <property type="entry name" value="MFS_dom"/>
</dbReference>
<keyword evidence="7 8" id="KW-0472">Membrane</keyword>
<protein>
    <submittedName>
        <fullName evidence="10">Major facilitator superfamily MFS_1</fullName>
    </submittedName>
</protein>
<dbReference type="RefSeq" id="WP_007415592.1">
    <property type="nucleotide sequence ID" value="NZ_ABOX02000017.1"/>
</dbReference>
<dbReference type="OrthoDB" id="9793283at2"/>
<dbReference type="InterPro" id="IPR011701">
    <property type="entry name" value="MFS"/>
</dbReference>
<comment type="caution">
    <text evidence="10">The sequence shown here is derived from an EMBL/GenBank/DDBJ whole genome shotgun (WGS) entry which is preliminary data.</text>
</comment>
<sequence>MRKPSVGIIFLTVFIDLIGFGLVIPLLPIYAKNFNATGWQIALVMAAYSFMQFVFAPFLGRLSDRIGRRPVLLTSTAGAAVSYLIFAYASMQQGGTALILLIASRAFAGVCGANITVAQAYIADITPPENRSKRMGLIGMAFGLGFIFGPILAAVARTYFGDSGPGWAAFALCAINFFLALTILPESWKPSSEHVAPRPHLAQWMHTLSRPKVGLLIGIFFLATFCFTCFESTLGLLILSKFSLKFDSAKGIRTVSYLFIYAGLVGALVQGGATGRLVKALGEPKLIALSLFLVAISLGPLPFAQNWTQVLILLALLSIGSSLTRPPVFGMISNFSSAQEQGVTIGVAQSAGSLARIIGPLFALPLFTYQQSYPYLICGAISLLTGILAWQRLSRDHAPAVAAEPQKAGS</sequence>
<reference evidence="10 11" key="1">
    <citation type="journal article" date="2011" name="J. Bacteriol.">
        <title>Genome sequence of 'Pedosphaera parvula' Ellin514, an aerobic Verrucomicrobial isolate from pasture soil.</title>
        <authorList>
            <person name="Kant R."/>
            <person name="van Passel M.W."/>
            <person name="Sangwan P."/>
            <person name="Palva A."/>
            <person name="Lucas S."/>
            <person name="Copeland A."/>
            <person name="Lapidus A."/>
            <person name="Glavina Del Rio T."/>
            <person name="Dalin E."/>
            <person name="Tice H."/>
            <person name="Bruce D."/>
            <person name="Goodwin L."/>
            <person name="Pitluck S."/>
            <person name="Chertkov O."/>
            <person name="Larimer F.W."/>
            <person name="Land M.L."/>
            <person name="Hauser L."/>
            <person name="Brettin T.S."/>
            <person name="Detter J.C."/>
            <person name="Han S."/>
            <person name="de Vos W.M."/>
            <person name="Janssen P.H."/>
            <person name="Smidt H."/>
        </authorList>
    </citation>
    <scope>NUCLEOTIDE SEQUENCE [LARGE SCALE GENOMIC DNA]</scope>
    <source>
        <strain evidence="10 11">Ellin514</strain>
    </source>
</reference>
<dbReference type="InterPro" id="IPR036259">
    <property type="entry name" value="MFS_trans_sf"/>
</dbReference>
<feature type="transmembrane region" description="Helical" evidence="8">
    <location>
        <begin position="286"/>
        <end position="304"/>
    </location>
</feature>
<feature type="domain" description="Major facilitator superfamily (MFS) profile" evidence="9">
    <location>
        <begin position="5"/>
        <end position="397"/>
    </location>
</feature>
<feature type="transmembrane region" description="Helical" evidence="8">
    <location>
        <begin position="37"/>
        <end position="59"/>
    </location>
</feature>
<evidence type="ECO:0000313" key="11">
    <source>
        <dbReference type="Proteomes" id="UP000003688"/>
    </source>
</evidence>
<comment type="function">
    <text evidence="1">Resistance to tetracycline by an active tetracycline efflux. This is an energy-dependent process that decreases the accumulation of the antibiotic in whole cells. This protein functions as a metal-tetracycline/H(+) antiporter.</text>
</comment>
<evidence type="ECO:0000259" key="9">
    <source>
        <dbReference type="PROSITE" id="PS50850"/>
    </source>
</evidence>
<comment type="subcellular location">
    <subcellularLocation>
        <location evidence="2">Membrane</location>
        <topology evidence="2">Multi-pass membrane protein</topology>
    </subcellularLocation>
</comment>
<name>B9XIE9_PEDPL</name>
<accession>B9XIE9</accession>
<gene>
    <name evidence="10" type="ORF">Cflav_PD3380</name>
</gene>
<keyword evidence="4" id="KW-0813">Transport</keyword>
<feature type="transmembrane region" description="Helical" evidence="8">
    <location>
        <begin position="254"/>
        <end position="274"/>
    </location>
</feature>
<feature type="transmembrane region" description="Helical" evidence="8">
    <location>
        <begin position="97"/>
        <end position="123"/>
    </location>
</feature>
<feature type="transmembrane region" description="Helical" evidence="8">
    <location>
        <begin position="7"/>
        <end position="31"/>
    </location>
</feature>
<dbReference type="SUPFAM" id="SSF103473">
    <property type="entry name" value="MFS general substrate transporter"/>
    <property type="match status" value="1"/>
</dbReference>
<proteinExistence type="inferred from homology"/>
<feature type="transmembrane region" description="Helical" evidence="8">
    <location>
        <begin position="213"/>
        <end position="239"/>
    </location>
</feature>
<feature type="transmembrane region" description="Helical" evidence="8">
    <location>
        <begin position="166"/>
        <end position="184"/>
    </location>
</feature>
<dbReference type="PROSITE" id="PS50850">
    <property type="entry name" value="MFS"/>
    <property type="match status" value="1"/>
</dbReference>
<dbReference type="InterPro" id="IPR005829">
    <property type="entry name" value="Sugar_transporter_CS"/>
</dbReference>
<feature type="transmembrane region" description="Helical" evidence="8">
    <location>
        <begin position="71"/>
        <end position="91"/>
    </location>
</feature>
<evidence type="ECO:0000256" key="3">
    <source>
        <dbReference type="ARBA" id="ARBA00007520"/>
    </source>
</evidence>
<dbReference type="EMBL" id="ABOX02000017">
    <property type="protein sequence ID" value="EEF60410.1"/>
    <property type="molecule type" value="Genomic_DNA"/>
</dbReference>
<dbReference type="Gene3D" id="1.20.1250.20">
    <property type="entry name" value="MFS general substrate transporter like domains"/>
    <property type="match status" value="1"/>
</dbReference>
<dbReference type="PROSITE" id="PS00216">
    <property type="entry name" value="SUGAR_TRANSPORT_1"/>
    <property type="match status" value="1"/>
</dbReference>
<evidence type="ECO:0000256" key="5">
    <source>
        <dbReference type="ARBA" id="ARBA00022692"/>
    </source>
</evidence>
<evidence type="ECO:0000256" key="2">
    <source>
        <dbReference type="ARBA" id="ARBA00004141"/>
    </source>
</evidence>
<dbReference type="GO" id="GO:0016020">
    <property type="term" value="C:membrane"/>
    <property type="evidence" value="ECO:0007669"/>
    <property type="project" value="UniProtKB-SubCell"/>
</dbReference>
<dbReference type="PRINTS" id="PR01035">
    <property type="entry name" value="TCRTETA"/>
</dbReference>
<feature type="transmembrane region" description="Helical" evidence="8">
    <location>
        <begin position="135"/>
        <end position="160"/>
    </location>
</feature>
<dbReference type="InterPro" id="IPR001958">
    <property type="entry name" value="Tet-R_TetA/multi-R_MdtG-like"/>
</dbReference>
<evidence type="ECO:0000256" key="4">
    <source>
        <dbReference type="ARBA" id="ARBA00022448"/>
    </source>
</evidence>
<feature type="transmembrane region" description="Helical" evidence="8">
    <location>
        <begin position="373"/>
        <end position="390"/>
    </location>
</feature>
<evidence type="ECO:0000256" key="6">
    <source>
        <dbReference type="ARBA" id="ARBA00022989"/>
    </source>
</evidence>
<keyword evidence="11" id="KW-1185">Reference proteome</keyword>
<keyword evidence="5 8" id="KW-0812">Transmembrane</keyword>
<dbReference type="PANTHER" id="PTHR23504">
    <property type="entry name" value="MAJOR FACILITATOR SUPERFAMILY DOMAIN-CONTAINING PROTEIN 10"/>
    <property type="match status" value="1"/>
</dbReference>
<keyword evidence="6 8" id="KW-1133">Transmembrane helix</keyword>
<evidence type="ECO:0000313" key="10">
    <source>
        <dbReference type="EMBL" id="EEF60410.1"/>
    </source>
</evidence>
<dbReference type="Pfam" id="PF07690">
    <property type="entry name" value="MFS_1"/>
    <property type="match status" value="1"/>
</dbReference>
<dbReference type="AlphaFoldDB" id="B9XIE9"/>
<dbReference type="Proteomes" id="UP000003688">
    <property type="component" value="Unassembled WGS sequence"/>
</dbReference>
<dbReference type="PANTHER" id="PTHR23504:SF15">
    <property type="entry name" value="MAJOR FACILITATOR SUPERFAMILY (MFS) PROFILE DOMAIN-CONTAINING PROTEIN"/>
    <property type="match status" value="1"/>
</dbReference>